<accession>A0A2I0T414</accession>
<dbReference type="GO" id="GO:0005874">
    <property type="term" value="C:microtubule"/>
    <property type="evidence" value="ECO:0007669"/>
    <property type="project" value="InterPro"/>
</dbReference>
<dbReference type="Proteomes" id="UP000233556">
    <property type="component" value="Unassembled WGS sequence"/>
</dbReference>
<dbReference type="PANTHER" id="PTHR21616:SF2">
    <property type="entry name" value="CENTROSOME AND SPINDLE POLE-ASSOCIATED PROTEIN 1"/>
    <property type="match status" value="1"/>
</dbReference>
<dbReference type="PANTHER" id="PTHR21616">
    <property type="entry name" value="CENTROSOME SPINDLE POLE ASSOCIATED PROTEIN"/>
    <property type="match status" value="1"/>
</dbReference>
<evidence type="ECO:0000313" key="2">
    <source>
        <dbReference type="EMBL" id="PKU28518.1"/>
    </source>
</evidence>
<feature type="region of interest" description="Disordered" evidence="1">
    <location>
        <begin position="52"/>
        <end position="73"/>
    </location>
</feature>
<sequence>MNEERAVSGFTFAQTSPFARGNVFAEPPSPQHLKRQESYKNFLRLQIEEKRRREEAEREKLRMEEEKEEKRLAEQRMRIQKAYEDEQEEKRKKEEEV</sequence>
<dbReference type="GO" id="GO:0005813">
    <property type="term" value="C:centrosome"/>
    <property type="evidence" value="ECO:0007669"/>
    <property type="project" value="InterPro"/>
</dbReference>
<dbReference type="GO" id="GO:0000922">
    <property type="term" value="C:spindle pole"/>
    <property type="evidence" value="ECO:0007669"/>
    <property type="project" value="InterPro"/>
</dbReference>
<organism evidence="2 3">
    <name type="scientific">Limosa lapponica baueri</name>
    <dbReference type="NCBI Taxonomy" id="1758121"/>
    <lineage>
        <taxon>Eukaryota</taxon>
        <taxon>Metazoa</taxon>
        <taxon>Chordata</taxon>
        <taxon>Craniata</taxon>
        <taxon>Vertebrata</taxon>
        <taxon>Euteleostomi</taxon>
        <taxon>Archelosauria</taxon>
        <taxon>Archosauria</taxon>
        <taxon>Dinosauria</taxon>
        <taxon>Saurischia</taxon>
        <taxon>Theropoda</taxon>
        <taxon>Coelurosauria</taxon>
        <taxon>Aves</taxon>
        <taxon>Neognathae</taxon>
        <taxon>Neoaves</taxon>
        <taxon>Charadriiformes</taxon>
        <taxon>Scolopacidae</taxon>
        <taxon>Limosa</taxon>
    </lineage>
</organism>
<gene>
    <name evidence="2" type="ORF">llap_21177</name>
</gene>
<dbReference type="GO" id="GO:0032467">
    <property type="term" value="P:positive regulation of cytokinesis"/>
    <property type="evidence" value="ECO:0007669"/>
    <property type="project" value="InterPro"/>
</dbReference>
<evidence type="ECO:0000313" key="3">
    <source>
        <dbReference type="Proteomes" id="UP000233556"/>
    </source>
</evidence>
<dbReference type="AlphaFoldDB" id="A0A2I0T414"/>
<reference evidence="3" key="2">
    <citation type="submission" date="2017-12" db="EMBL/GenBank/DDBJ databases">
        <title>Genome sequence of the Bar-tailed Godwit (Limosa lapponica baueri).</title>
        <authorList>
            <person name="Lima N.C.B."/>
            <person name="Parody-Merino A.M."/>
            <person name="Battley P.F."/>
            <person name="Fidler A.E."/>
            <person name="Prosdocimi F."/>
        </authorList>
    </citation>
    <scope>NUCLEOTIDE SEQUENCE [LARGE SCALE GENOMIC DNA]</scope>
</reference>
<dbReference type="EMBL" id="KZ520238">
    <property type="protein sequence ID" value="PKU28518.1"/>
    <property type="molecule type" value="Genomic_DNA"/>
</dbReference>
<proteinExistence type="predicted"/>
<name>A0A2I0T414_LIMLA</name>
<evidence type="ECO:0000256" key="1">
    <source>
        <dbReference type="SAM" id="MobiDB-lite"/>
    </source>
</evidence>
<protein>
    <submittedName>
        <fullName evidence="2">Centrosome and spindle pole-associated protein 1</fullName>
    </submittedName>
</protein>
<dbReference type="OrthoDB" id="10044099at2759"/>
<reference evidence="3" key="1">
    <citation type="submission" date="2017-11" db="EMBL/GenBank/DDBJ databases">
        <authorList>
            <person name="Lima N.C."/>
            <person name="Parody-Merino A.M."/>
            <person name="Battley P.F."/>
            <person name="Fidler A.E."/>
            <person name="Prosdocimi F."/>
        </authorList>
    </citation>
    <scope>NUCLEOTIDE SEQUENCE [LARGE SCALE GENOMIC DNA]</scope>
</reference>
<keyword evidence="3" id="KW-1185">Reference proteome</keyword>
<dbReference type="InterPro" id="IPR026708">
    <property type="entry name" value="CSPP1"/>
</dbReference>